<dbReference type="OrthoDB" id="60033at2759"/>
<dbReference type="Pfam" id="PF02518">
    <property type="entry name" value="HATPase_c"/>
    <property type="match status" value="1"/>
</dbReference>
<feature type="domain" description="Histidine kinase" evidence="17">
    <location>
        <begin position="1886"/>
        <end position="2107"/>
    </location>
</feature>
<evidence type="ECO:0000259" key="18">
    <source>
        <dbReference type="PROSITE" id="PS50110"/>
    </source>
</evidence>
<evidence type="ECO:0000256" key="5">
    <source>
        <dbReference type="ARBA" id="ARBA00022553"/>
    </source>
</evidence>
<comment type="caution">
    <text evidence="19">The sequence shown here is derived from an EMBL/GenBank/DDBJ whole genome shotgun (WGS) entry which is preliminary data.</text>
</comment>
<dbReference type="SMART" id="SM00448">
    <property type="entry name" value="REC"/>
    <property type="match status" value="1"/>
</dbReference>
<keyword evidence="10" id="KW-0067">ATP-binding</keyword>
<keyword evidence="12" id="KW-0472">Membrane</keyword>
<keyword evidence="9" id="KW-0418">Kinase</keyword>
<feature type="compositionally biased region" description="Polar residues" evidence="15">
    <location>
        <begin position="499"/>
        <end position="508"/>
    </location>
</feature>
<evidence type="ECO:0000313" key="20">
    <source>
        <dbReference type="Proteomes" id="UP000799439"/>
    </source>
</evidence>
<keyword evidence="14" id="KW-0175">Coiled coil</keyword>
<dbReference type="EMBL" id="ML996082">
    <property type="protein sequence ID" value="KAF2155936.1"/>
    <property type="molecule type" value="Genomic_DNA"/>
</dbReference>
<comment type="subcellular location">
    <subcellularLocation>
        <location evidence="2">Cell membrane</location>
        <topology evidence="2">Multi-pass membrane protein</topology>
    </subcellularLocation>
</comment>
<dbReference type="InterPro" id="IPR001789">
    <property type="entry name" value="Sig_transdc_resp-reg_receiver"/>
</dbReference>
<dbReference type="SMART" id="SM00387">
    <property type="entry name" value="HATPase_c"/>
    <property type="match status" value="1"/>
</dbReference>
<evidence type="ECO:0000256" key="14">
    <source>
        <dbReference type="SAM" id="Coils"/>
    </source>
</evidence>
<dbReference type="InterPro" id="IPR003018">
    <property type="entry name" value="GAF"/>
</dbReference>
<dbReference type="Gene3D" id="3.30.565.10">
    <property type="entry name" value="Histidine kinase-like ATPase, C-terminal domain"/>
    <property type="match status" value="1"/>
</dbReference>
<dbReference type="FunFam" id="1.10.287.130:FF:000003">
    <property type="entry name" value="Histidine kinase"/>
    <property type="match status" value="1"/>
</dbReference>
<reference evidence="19" key="1">
    <citation type="journal article" date="2020" name="Stud. Mycol.">
        <title>101 Dothideomycetes genomes: a test case for predicting lifestyles and emergence of pathogens.</title>
        <authorList>
            <person name="Haridas S."/>
            <person name="Albert R."/>
            <person name="Binder M."/>
            <person name="Bloem J."/>
            <person name="Labutti K."/>
            <person name="Salamov A."/>
            <person name="Andreopoulos B."/>
            <person name="Baker S."/>
            <person name="Barry K."/>
            <person name="Bills G."/>
            <person name="Bluhm B."/>
            <person name="Cannon C."/>
            <person name="Castanera R."/>
            <person name="Culley D."/>
            <person name="Daum C."/>
            <person name="Ezra D."/>
            <person name="Gonzalez J."/>
            <person name="Henrissat B."/>
            <person name="Kuo A."/>
            <person name="Liang C."/>
            <person name="Lipzen A."/>
            <person name="Lutzoni F."/>
            <person name="Magnuson J."/>
            <person name="Mondo S."/>
            <person name="Nolan M."/>
            <person name="Ohm R."/>
            <person name="Pangilinan J."/>
            <person name="Park H.-J."/>
            <person name="Ramirez L."/>
            <person name="Alfaro M."/>
            <person name="Sun H."/>
            <person name="Tritt A."/>
            <person name="Yoshinaga Y."/>
            <person name="Zwiers L.-H."/>
            <person name="Turgeon B."/>
            <person name="Goodwin S."/>
            <person name="Spatafora J."/>
            <person name="Crous P."/>
            <person name="Grigoriev I."/>
        </authorList>
    </citation>
    <scope>NUCLEOTIDE SEQUENCE</scope>
    <source>
        <strain evidence="19">CBS 260.36</strain>
    </source>
</reference>
<dbReference type="Pfam" id="PF13185">
    <property type="entry name" value="GAF_2"/>
    <property type="match status" value="1"/>
</dbReference>
<evidence type="ECO:0000256" key="10">
    <source>
        <dbReference type="ARBA" id="ARBA00022840"/>
    </source>
</evidence>
<accession>A0A9P4MQU3</accession>
<dbReference type="PROSITE" id="PS50109">
    <property type="entry name" value="HIS_KIN"/>
    <property type="match status" value="1"/>
</dbReference>
<dbReference type="Pfam" id="PF00069">
    <property type="entry name" value="Pkinase"/>
    <property type="match status" value="1"/>
</dbReference>
<dbReference type="FunFam" id="3.30.565.10:FF:000010">
    <property type="entry name" value="Sensor histidine kinase RcsC"/>
    <property type="match status" value="1"/>
</dbReference>
<dbReference type="EC" id="2.7.13.3" evidence="3"/>
<name>A0A9P4MQU3_9PEZI</name>
<dbReference type="InterPro" id="IPR041664">
    <property type="entry name" value="AAA_16"/>
</dbReference>
<proteinExistence type="predicted"/>
<keyword evidence="11" id="KW-1133">Transmembrane helix</keyword>
<dbReference type="SUPFAM" id="SSF47384">
    <property type="entry name" value="Homodimeric domain of signal transducing histidine kinase"/>
    <property type="match status" value="1"/>
</dbReference>
<dbReference type="Gene3D" id="1.10.510.10">
    <property type="entry name" value="Transferase(Phosphotransferase) domain 1"/>
    <property type="match status" value="1"/>
</dbReference>
<dbReference type="SMART" id="SM00065">
    <property type="entry name" value="GAF"/>
    <property type="match status" value="1"/>
</dbReference>
<feature type="region of interest" description="Disordered" evidence="15">
    <location>
        <begin position="59"/>
        <end position="97"/>
    </location>
</feature>
<evidence type="ECO:0000259" key="16">
    <source>
        <dbReference type="PROSITE" id="PS50011"/>
    </source>
</evidence>
<dbReference type="InterPro" id="IPR003594">
    <property type="entry name" value="HATPase_dom"/>
</dbReference>
<dbReference type="Pfam" id="PF00072">
    <property type="entry name" value="Response_reg"/>
    <property type="match status" value="1"/>
</dbReference>
<feature type="compositionally biased region" description="Polar residues" evidence="15">
    <location>
        <begin position="464"/>
        <end position="474"/>
    </location>
</feature>
<dbReference type="PROSITE" id="PS50110">
    <property type="entry name" value="RESPONSE_REGULATORY"/>
    <property type="match status" value="1"/>
</dbReference>
<feature type="region of interest" description="Disordered" evidence="15">
    <location>
        <begin position="464"/>
        <end position="560"/>
    </location>
</feature>
<feature type="domain" description="Response regulatory" evidence="18">
    <location>
        <begin position="2156"/>
        <end position="2279"/>
    </location>
</feature>
<dbReference type="SUPFAM" id="SSF52172">
    <property type="entry name" value="CheY-like"/>
    <property type="match status" value="1"/>
</dbReference>
<dbReference type="PRINTS" id="PR00344">
    <property type="entry name" value="BCTRLSENSOR"/>
</dbReference>
<feature type="coiled-coil region" evidence="14">
    <location>
        <begin position="1845"/>
        <end position="1875"/>
    </location>
</feature>
<dbReference type="PROSITE" id="PS50011">
    <property type="entry name" value="PROTEIN_KINASE_DOM"/>
    <property type="match status" value="1"/>
</dbReference>
<dbReference type="Gene3D" id="3.40.50.2300">
    <property type="match status" value="1"/>
</dbReference>
<organism evidence="19 20">
    <name type="scientific">Myriangium duriaei CBS 260.36</name>
    <dbReference type="NCBI Taxonomy" id="1168546"/>
    <lineage>
        <taxon>Eukaryota</taxon>
        <taxon>Fungi</taxon>
        <taxon>Dikarya</taxon>
        <taxon>Ascomycota</taxon>
        <taxon>Pezizomycotina</taxon>
        <taxon>Dothideomycetes</taxon>
        <taxon>Dothideomycetidae</taxon>
        <taxon>Myriangiales</taxon>
        <taxon>Myriangiaceae</taxon>
        <taxon>Myriangium</taxon>
    </lineage>
</organism>
<dbReference type="CDD" id="cd17546">
    <property type="entry name" value="REC_hyHK_CKI1_RcsC-like"/>
    <property type="match status" value="1"/>
</dbReference>
<dbReference type="PANTHER" id="PTHR43047">
    <property type="entry name" value="TWO-COMPONENT HISTIDINE PROTEIN KINASE"/>
    <property type="match status" value="1"/>
</dbReference>
<evidence type="ECO:0000256" key="3">
    <source>
        <dbReference type="ARBA" id="ARBA00012438"/>
    </source>
</evidence>
<dbReference type="Gene3D" id="3.30.450.40">
    <property type="match status" value="1"/>
</dbReference>
<evidence type="ECO:0000256" key="7">
    <source>
        <dbReference type="ARBA" id="ARBA00022692"/>
    </source>
</evidence>
<dbReference type="Gene3D" id="1.10.287.130">
    <property type="match status" value="1"/>
</dbReference>
<dbReference type="GO" id="GO:0000155">
    <property type="term" value="F:phosphorelay sensor kinase activity"/>
    <property type="evidence" value="ECO:0007669"/>
    <property type="project" value="InterPro"/>
</dbReference>
<dbReference type="Pfam" id="PF00512">
    <property type="entry name" value="HisKA"/>
    <property type="match status" value="1"/>
</dbReference>
<dbReference type="FunFam" id="1.10.510.10:FF:000579">
    <property type="entry name" value="Sensor histidine kinase/response regulator, putative"/>
    <property type="match status" value="1"/>
</dbReference>
<dbReference type="InterPro" id="IPR000719">
    <property type="entry name" value="Prot_kinase_dom"/>
</dbReference>
<dbReference type="Pfam" id="PF13191">
    <property type="entry name" value="AAA_16"/>
    <property type="match status" value="1"/>
</dbReference>
<dbReference type="CDD" id="cd16922">
    <property type="entry name" value="HATPase_EvgS-ArcB-TorS-like"/>
    <property type="match status" value="1"/>
</dbReference>
<dbReference type="PANTHER" id="PTHR43047:SF46">
    <property type="entry name" value="HISTIDINE KINASE_RESPONSE REGULATOR, PUTATIVE (AFU_ORTHOLOGUE AFUA_3G12550)-RELATED"/>
    <property type="match status" value="1"/>
</dbReference>
<evidence type="ECO:0000259" key="17">
    <source>
        <dbReference type="PROSITE" id="PS50109"/>
    </source>
</evidence>
<dbReference type="GO" id="GO:0009927">
    <property type="term" value="F:histidine phosphotransfer kinase activity"/>
    <property type="evidence" value="ECO:0007669"/>
    <property type="project" value="TreeGrafter"/>
</dbReference>
<dbReference type="InterPro" id="IPR004358">
    <property type="entry name" value="Sig_transdc_His_kin-like_C"/>
</dbReference>
<gene>
    <name evidence="19" type="ORF">K461DRAFT_265399</name>
</gene>
<evidence type="ECO:0000256" key="12">
    <source>
        <dbReference type="ARBA" id="ARBA00023136"/>
    </source>
</evidence>
<dbReference type="InterPro" id="IPR027417">
    <property type="entry name" value="P-loop_NTPase"/>
</dbReference>
<dbReference type="InterPro" id="IPR005467">
    <property type="entry name" value="His_kinase_dom"/>
</dbReference>
<feature type="compositionally biased region" description="Low complexity" evidence="15">
    <location>
        <begin position="539"/>
        <end position="559"/>
    </location>
</feature>
<keyword evidence="5 13" id="KW-0597">Phosphoprotein</keyword>
<dbReference type="SUPFAM" id="SSF55781">
    <property type="entry name" value="GAF domain-like"/>
    <property type="match status" value="1"/>
</dbReference>
<evidence type="ECO:0000256" key="6">
    <source>
        <dbReference type="ARBA" id="ARBA00022679"/>
    </source>
</evidence>
<feature type="modified residue" description="4-aspartylphosphate" evidence="13">
    <location>
        <position position="2210"/>
    </location>
</feature>
<evidence type="ECO:0000256" key="4">
    <source>
        <dbReference type="ARBA" id="ARBA00022475"/>
    </source>
</evidence>
<evidence type="ECO:0000256" key="8">
    <source>
        <dbReference type="ARBA" id="ARBA00022741"/>
    </source>
</evidence>
<evidence type="ECO:0000313" key="19">
    <source>
        <dbReference type="EMBL" id="KAF2155936.1"/>
    </source>
</evidence>
<dbReference type="InterPro" id="IPR011006">
    <property type="entry name" value="CheY-like_superfamily"/>
</dbReference>
<dbReference type="CDD" id="cd00082">
    <property type="entry name" value="HisKA"/>
    <property type="match status" value="1"/>
</dbReference>
<keyword evidence="7" id="KW-0812">Transmembrane</keyword>
<dbReference type="SUPFAM" id="SSF56112">
    <property type="entry name" value="Protein kinase-like (PK-like)"/>
    <property type="match status" value="1"/>
</dbReference>
<dbReference type="InterPro" id="IPR011009">
    <property type="entry name" value="Kinase-like_dom_sf"/>
</dbReference>
<dbReference type="GO" id="GO:0005524">
    <property type="term" value="F:ATP binding"/>
    <property type="evidence" value="ECO:0007669"/>
    <property type="project" value="UniProtKB-KW"/>
</dbReference>
<evidence type="ECO:0000256" key="1">
    <source>
        <dbReference type="ARBA" id="ARBA00000085"/>
    </source>
</evidence>
<dbReference type="InterPro" id="IPR029016">
    <property type="entry name" value="GAF-like_dom_sf"/>
</dbReference>
<dbReference type="InterPro" id="IPR036097">
    <property type="entry name" value="HisK_dim/P_sf"/>
</dbReference>
<evidence type="ECO:0000256" key="15">
    <source>
        <dbReference type="SAM" id="MobiDB-lite"/>
    </source>
</evidence>
<feature type="region of interest" description="Disordered" evidence="15">
    <location>
        <begin position="2307"/>
        <end position="2349"/>
    </location>
</feature>
<dbReference type="SUPFAM" id="SSF52540">
    <property type="entry name" value="P-loop containing nucleoside triphosphate hydrolases"/>
    <property type="match status" value="1"/>
</dbReference>
<dbReference type="InterPro" id="IPR036890">
    <property type="entry name" value="HATPase_C_sf"/>
</dbReference>
<dbReference type="Proteomes" id="UP000799439">
    <property type="component" value="Unassembled WGS sequence"/>
</dbReference>
<sequence>MPSTDMDERTRAEQDNRHIASRLRARLQHDAPGYKWDASMEPFHSSYDNWHIWGWRRAPPSSTHPPSPLSPNGFKGSDDDDTASTQSSIASAEDPSSQLVVARVSRHALRLEREFKLAERLGKDAGRDQSCYIKTIEFVRMPPRVPGDPKLVAMISESPGRNYLIDMVEMGPNFYRAITCNDTAAAQVERSEKPTEQRTSLHLFMQFAMGAVKCLEQLHHNDELVHGDLRGDAFHFNKETGVVRLINFGSGARSFENGLTSAGWSSLTSQVGVEHKLQFIAPEQTGRMPAEPDSRTDIYSLGVLFWTMLADEPAFAGDKPLDIMQNVLSRRIPPIESRRPDVPHILSRIIQKMTQKNMGDRYHSSSGLRYDLVQCNRFLEEGDAENLKSFALGSRDISSAFNHPSQLIGRQEQLDTIRRVLMRAFSRASQRSAITKQELEILRSSSTFSSERLENGFMDIAQSESASTVSTKISKGSRASIVDGNSPSASKAQDDGVQGSANLSSSDPPQDGKVSHDAKTSHDSRVSTVSTDPISPALNPSSSSVIHPSNSSHAASSKDSLLRTAHKLRPQGKTEVVGISGQAGLGKSSILQLVQANAREKGYFASAKFDSLKKAPFESAFKVMSSLFRQIFTEGDVTTEFHQQLRTLLRPIWGSLHTALELPPWLISPNVHQAKMNLADGSDNPYGIFAKAGDNGNTASDWMHAGGVVRDRRFIHTFLDFLRLLCMHKFLCFCLDDLQFADEESLDLIHTIINARIPLVMILTFRTEEALPVKIRNVLKQATNVELKPFTEEQTSQYVAQILHRSPHYVLPLVAVIQQKTEGIPFFIREIMDRLHKSKCIFYSWRSSQWEYDIDAIFNQLAESGNEDFASSDSLLKRLDDIPQDARSLLCWASLMGSSFKFSLLNRVMVCDCSKSSPPQLLPPRVKDCVGGLQSALASFAIMATDEEDKFRFSHDRYMGAAENLRTSYDEKEMHYVLACAMMKHDPWNNSRPTQVLFNQSRHICAAIDVVRKRAPVFKPFRQLLYEAAETAREQGARQVALYFLKYALALLAEDVWDTTDKRADTTYIEVLTLMTQTAGSYWFQGDFESANTIINEIFDHTEDPSDRSAAFMIQSRIYAQQGDGIAAYQSMSQALSDLGHKLEPKTWEQCDVEFRRIAPLLAGNEPDLTIDLSHIDNYLITTGAVMVELVSTAFWTNPLLFYQISLELVDLYLKKGIFPQLALGYIHLGSIAIGRFDMTEFGLNLGQTAKLVMNAFPQEAYTNGRGLTLHSLFLGHMEADVTEQLPLLQRGLEATIAAGDKILQTLNTGVSAAYRVWSSQELSEVETFVLDQDELIPGWRDDLRGGIFLTAVLQYARALQGKTDYRTPEFVMDDEHHSTEDYTELVQGKASEPSRPMTIYNSYRLAVLYRFGHYDEALQLGESLLKSLDSLFSMRYNYFARFFLALTLIEKARSGIDGRDCPQLLEKVRVIQRKLDSCRLSIDGNNFTAHANLLEAAIAEFEQRFDACITLYEAAVNHSVLHGIAMDEALANELYAEFLIRRGCTRPARNLIDDAVAAYRRVGALGKVEQIAEKHAFTIHRTHAVATAEQGTQTTEINTGNSHYKLSRNEEDLISQTSEDRTKAWLNPVVTIPISNVRDIGRPDHDDHNGLSAVGLDMIDLATILESSQLLSSELDVEKLLKSLTGIIVDASGAEYGGVVVENEDIGWSLAALRGPEGDIVEGVGQPLLNIPDAVTQQISLYCLRFRESLFVANVLEDERFSVSKKYRRGNPEGRAFIALPILHGDNHLLGCIYIEGPARSFTERNTAVLRLLVNQVSISIANAMLFKRLEKASATNAAMLEIQKQALAQARGAERKAKEAEAKAMEMVRLKEEAAKVKSMFLANVSHELRTPLNGVIGMSELLKASELSKEQEGYADSIRVCADTLLSVINDILDFSKLEAGKMQMFNVQLSLKETISEVVRALSYANIERGLQTVEELEIDSAMLVMGDPVRLHQVFMNLLSNAYKFTAKGKVTVKAVLEREDDTTIQVLCSVSDTGIGISEEQSKKLFLPFSQADSSTARSYGGTGLGLSICKAIIEIMKGRIWLESETGVGTTVSFRLTFQKVDRNVLSDAATPAKTVDPMSIYRIATADASDPSADHHISLHGIPRDQLKVCIAEDNPINQKIAISFVERLGFKCAAFPDGQQAVDALVAASAEGSPFHLVLMDCQMPVLDGYNATREIRKHPDPAVSGVLVIAMTASAIRGDREKCLEAGMNNYLAKPVRANVLKHMLEGYLAAGDKEVANLQGVADGIAKEVLDGVKESGGEVAKKKRRQLTQQASSSSSTATVVPDRTKKDDQEGLVDGV</sequence>
<dbReference type="SMART" id="SM00388">
    <property type="entry name" value="HisKA"/>
    <property type="match status" value="1"/>
</dbReference>
<keyword evidence="6" id="KW-0808">Transferase</keyword>
<keyword evidence="4" id="KW-1003">Cell membrane</keyword>
<evidence type="ECO:0000256" key="11">
    <source>
        <dbReference type="ARBA" id="ARBA00022989"/>
    </source>
</evidence>
<evidence type="ECO:0000256" key="2">
    <source>
        <dbReference type="ARBA" id="ARBA00004651"/>
    </source>
</evidence>
<evidence type="ECO:0000256" key="13">
    <source>
        <dbReference type="PROSITE-ProRule" id="PRU00169"/>
    </source>
</evidence>
<keyword evidence="8" id="KW-0547">Nucleotide-binding</keyword>
<dbReference type="SMART" id="SM00220">
    <property type="entry name" value="S_TKc"/>
    <property type="match status" value="1"/>
</dbReference>
<keyword evidence="20" id="KW-1185">Reference proteome</keyword>
<feature type="compositionally biased region" description="Basic and acidic residues" evidence="15">
    <location>
        <begin position="513"/>
        <end position="525"/>
    </location>
</feature>
<comment type="catalytic activity">
    <reaction evidence="1">
        <text>ATP + protein L-histidine = ADP + protein N-phospho-L-histidine.</text>
        <dbReference type="EC" id="2.7.13.3"/>
    </reaction>
</comment>
<feature type="compositionally biased region" description="Low complexity" evidence="15">
    <location>
        <begin position="83"/>
        <end position="92"/>
    </location>
</feature>
<feature type="domain" description="Protein kinase" evidence="16">
    <location>
        <begin position="74"/>
        <end position="379"/>
    </location>
</feature>
<dbReference type="InterPro" id="IPR003661">
    <property type="entry name" value="HisK_dim/P_dom"/>
</dbReference>
<dbReference type="FunFam" id="3.40.50.2300:FF:000285">
    <property type="entry name" value="Putative sensor histidine kinase/response regulator"/>
    <property type="match status" value="1"/>
</dbReference>
<protein>
    <recommendedName>
        <fullName evidence="3">histidine kinase</fullName>
        <ecNumber evidence="3">2.7.13.3</ecNumber>
    </recommendedName>
</protein>
<dbReference type="SUPFAM" id="SSF55874">
    <property type="entry name" value="ATPase domain of HSP90 chaperone/DNA topoisomerase II/histidine kinase"/>
    <property type="match status" value="1"/>
</dbReference>
<evidence type="ECO:0000256" key="9">
    <source>
        <dbReference type="ARBA" id="ARBA00022777"/>
    </source>
</evidence>
<dbReference type="GO" id="GO:0005886">
    <property type="term" value="C:plasma membrane"/>
    <property type="evidence" value="ECO:0007669"/>
    <property type="project" value="UniProtKB-SubCell"/>
</dbReference>
<feature type="compositionally biased region" description="Low complexity" evidence="15">
    <location>
        <begin position="2320"/>
        <end position="2331"/>
    </location>
</feature>